<sequence>MFMDYWAKEKFAEERQRETEREARHRWKEMSDACSPSTIGADVSSYESLQRKAMRVLEDMLNNGKPENRLRAAEIILKNMPRAGSGGIC</sequence>
<evidence type="ECO:0000313" key="2">
    <source>
        <dbReference type="Proteomes" id="UP001597120"/>
    </source>
</evidence>
<evidence type="ECO:0000313" key="1">
    <source>
        <dbReference type="EMBL" id="MFD0867691.1"/>
    </source>
</evidence>
<reference evidence="2" key="1">
    <citation type="journal article" date="2019" name="Int. J. Syst. Evol. Microbiol.">
        <title>The Global Catalogue of Microorganisms (GCM) 10K type strain sequencing project: providing services to taxonomists for standard genome sequencing and annotation.</title>
        <authorList>
            <consortium name="The Broad Institute Genomics Platform"/>
            <consortium name="The Broad Institute Genome Sequencing Center for Infectious Disease"/>
            <person name="Wu L."/>
            <person name="Ma J."/>
        </authorList>
    </citation>
    <scope>NUCLEOTIDE SEQUENCE [LARGE SCALE GENOMIC DNA]</scope>
    <source>
        <strain evidence="2">CCUG 57263</strain>
    </source>
</reference>
<gene>
    <name evidence="1" type="ORF">ACFQ03_00835</name>
</gene>
<dbReference type="Proteomes" id="UP001597120">
    <property type="component" value="Unassembled WGS sequence"/>
</dbReference>
<proteinExistence type="predicted"/>
<dbReference type="EMBL" id="JBHTIU010000002">
    <property type="protein sequence ID" value="MFD0867691.1"/>
    <property type="molecule type" value="Genomic_DNA"/>
</dbReference>
<name>A0ABW3D2R0_9BACL</name>
<comment type="caution">
    <text evidence="1">The sequence shown here is derived from an EMBL/GenBank/DDBJ whole genome shotgun (WGS) entry which is preliminary data.</text>
</comment>
<dbReference type="RefSeq" id="WP_144935464.1">
    <property type="nucleotide sequence ID" value="NZ_JBHTIU010000002.1"/>
</dbReference>
<accession>A0ABW3D2R0</accession>
<organism evidence="1 2">
    <name type="scientific">Paenibacillus residui</name>
    <dbReference type="NCBI Taxonomy" id="629724"/>
    <lineage>
        <taxon>Bacteria</taxon>
        <taxon>Bacillati</taxon>
        <taxon>Bacillota</taxon>
        <taxon>Bacilli</taxon>
        <taxon>Bacillales</taxon>
        <taxon>Paenibacillaceae</taxon>
        <taxon>Paenibacillus</taxon>
    </lineage>
</organism>
<protein>
    <submittedName>
        <fullName evidence="1">Uncharacterized protein</fullName>
    </submittedName>
</protein>
<keyword evidence="2" id="KW-1185">Reference proteome</keyword>